<evidence type="ECO:0000256" key="5">
    <source>
        <dbReference type="ARBA" id="ARBA00023015"/>
    </source>
</evidence>
<dbReference type="SUPFAM" id="SSF52172">
    <property type="entry name" value="CheY-like"/>
    <property type="match status" value="1"/>
</dbReference>
<evidence type="ECO:0000256" key="7">
    <source>
        <dbReference type="ARBA" id="ARBA00023159"/>
    </source>
</evidence>
<dbReference type="SMART" id="SM00862">
    <property type="entry name" value="Trans_reg_C"/>
    <property type="match status" value="1"/>
</dbReference>
<dbReference type="GO" id="GO:0000156">
    <property type="term" value="F:phosphorelay response regulator activity"/>
    <property type="evidence" value="ECO:0007669"/>
    <property type="project" value="TreeGrafter"/>
</dbReference>
<evidence type="ECO:0000256" key="4">
    <source>
        <dbReference type="ARBA" id="ARBA00023012"/>
    </source>
</evidence>
<accession>A0A2T4ITV5</accession>
<keyword evidence="6 11" id="KW-0238">DNA-binding</keyword>
<dbReference type="OrthoDB" id="9784252at2"/>
<dbReference type="FunFam" id="1.10.10.10:FF:000099">
    <property type="entry name" value="Two-component system response regulator TorR"/>
    <property type="match status" value="1"/>
</dbReference>
<dbReference type="RefSeq" id="WP_107650468.1">
    <property type="nucleotide sequence ID" value="NZ_PZJX01000030.1"/>
</dbReference>
<dbReference type="GO" id="GO:0000976">
    <property type="term" value="F:transcription cis-regulatory region binding"/>
    <property type="evidence" value="ECO:0007669"/>
    <property type="project" value="TreeGrafter"/>
</dbReference>
<proteinExistence type="predicted"/>
<evidence type="ECO:0000256" key="1">
    <source>
        <dbReference type="ARBA" id="ARBA00004496"/>
    </source>
</evidence>
<dbReference type="Gene3D" id="3.40.50.2300">
    <property type="match status" value="1"/>
</dbReference>
<dbReference type="PANTHER" id="PTHR48111">
    <property type="entry name" value="REGULATOR OF RPOS"/>
    <property type="match status" value="1"/>
</dbReference>
<dbReference type="Proteomes" id="UP000240259">
    <property type="component" value="Unassembled WGS sequence"/>
</dbReference>
<dbReference type="InterPro" id="IPR001867">
    <property type="entry name" value="OmpR/PhoB-type_DNA-bd"/>
</dbReference>
<dbReference type="InterPro" id="IPR016032">
    <property type="entry name" value="Sig_transdc_resp-reg_C-effctor"/>
</dbReference>
<evidence type="ECO:0000256" key="6">
    <source>
        <dbReference type="ARBA" id="ARBA00023125"/>
    </source>
</evidence>
<evidence type="ECO:0000256" key="10">
    <source>
        <dbReference type="PROSITE-ProRule" id="PRU00169"/>
    </source>
</evidence>
<evidence type="ECO:0000256" key="8">
    <source>
        <dbReference type="ARBA" id="ARBA00023163"/>
    </source>
</evidence>
<dbReference type="GO" id="GO:0032993">
    <property type="term" value="C:protein-DNA complex"/>
    <property type="evidence" value="ECO:0007669"/>
    <property type="project" value="TreeGrafter"/>
</dbReference>
<dbReference type="InterPro" id="IPR001789">
    <property type="entry name" value="Sig_transdc_resp-reg_receiver"/>
</dbReference>
<dbReference type="SUPFAM" id="SSF46894">
    <property type="entry name" value="C-terminal effector domain of the bipartite response regulators"/>
    <property type="match status" value="1"/>
</dbReference>
<keyword evidence="4" id="KW-0902">Two-component regulatory system</keyword>
<keyword evidence="5" id="KW-0805">Transcription regulation</keyword>
<dbReference type="GO" id="GO:0006355">
    <property type="term" value="P:regulation of DNA-templated transcription"/>
    <property type="evidence" value="ECO:0007669"/>
    <property type="project" value="InterPro"/>
</dbReference>
<comment type="caution">
    <text evidence="14">The sequence shown here is derived from an EMBL/GenBank/DDBJ whole genome shotgun (WGS) entry which is preliminary data.</text>
</comment>
<dbReference type="Gene3D" id="1.10.10.10">
    <property type="entry name" value="Winged helix-like DNA-binding domain superfamily/Winged helix DNA-binding domain"/>
    <property type="match status" value="1"/>
</dbReference>
<evidence type="ECO:0000313" key="14">
    <source>
        <dbReference type="EMBL" id="PTE09067.1"/>
    </source>
</evidence>
<gene>
    <name evidence="14" type="ORF">C9427_17955</name>
</gene>
<comment type="subcellular location">
    <subcellularLocation>
        <location evidence="1">Cytoplasm</location>
    </subcellularLocation>
</comment>
<feature type="domain" description="OmpR/PhoB-type" evidence="13">
    <location>
        <begin position="130"/>
        <end position="230"/>
    </location>
</feature>
<protein>
    <recommendedName>
        <fullName evidence="9">Regulatory protein VirG</fullName>
    </recommendedName>
</protein>
<keyword evidence="2" id="KW-0963">Cytoplasm</keyword>
<keyword evidence="3 10" id="KW-0597">Phosphoprotein</keyword>
<dbReference type="SMART" id="SM00448">
    <property type="entry name" value="REC"/>
    <property type="match status" value="1"/>
</dbReference>
<feature type="DNA-binding region" description="OmpR/PhoB-type" evidence="11">
    <location>
        <begin position="130"/>
        <end position="230"/>
    </location>
</feature>
<dbReference type="Gene3D" id="6.10.250.690">
    <property type="match status" value="1"/>
</dbReference>
<dbReference type="PROSITE" id="PS51755">
    <property type="entry name" value="OMPR_PHOB"/>
    <property type="match status" value="1"/>
</dbReference>
<dbReference type="CDD" id="cd00383">
    <property type="entry name" value="trans_reg_C"/>
    <property type="match status" value="1"/>
</dbReference>
<dbReference type="Pfam" id="PF00486">
    <property type="entry name" value="Trans_reg_C"/>
    <property type="match status" value="1"/>
</dbReference>
<dbReference type="PROSITE" id="PS50110">
    <property type="entry name" value="RESPONSE_REGULATORY"/>
    <property type="match status" value="1"/>
</dbReference>
<name>A0A2T4ITV5_9HYPH</name>
<feature type="modified residue" description="4-aspartylphosphate" evidence="10">
    <location>
        <position position="54"/>
    </location>
</feature>
<dbReference type="PANTHER" id="PTHR48111:SF4">
    <property type="entry name" value="DNA-BINDING DUAL TRANSCRIPTIONAL REGULATOR OMPR"/>
    <property type="match status" value="1"/>
</dbReference>
<evidence type="ECO:0000259" key="12">
    <source>
        <dbReference type="PROSITE" id="PS50110"/>
    </source>
</evidence>
<dbReference type="AlphaFoldDB" id="A0A2T4ITV5"/>
<evidence type="ECO:0000259" key="13">
    <source>
        <dbReference type="PROSITE" id="PS51755"/>
    </source>
</evidence>
<keyword evidence="15" id="KW-1185">Reference proteome</keyword>
<dbReference type="EMBL" id="PZJX01000030">
    <property type="protein sequence ID" value="PTE09067.1"/>
    <property type="molecule type" value="Genomic_DNA"/>
</dbReference>
<evidence type="ECO:0000313" key="15">
    <source>
        <dbReference type="Proteomes" id="UP000240259"/>
    </source>
</evidence>
<organism evidence="14 15">
    <name type="scientific">Mesorhizobium helmanticense</name>
    <dbReference type="NCBI Taxonomy" id="1776423"/>
    <lineage>
        <taxon>Bacteria</taxon>
        <taxon>Pseudomonadati</taxon>
        <taxon>Pseudomonadota</taxon>
        <taxon>Alphaproteobacteria</taxon>
        <taxon>Hyphomicrobiales</taxon>
        <taxon>Phyllobacteriaceae</taxon>
        <taxon>Mesorhizobium</taxon>
    </lineage>
</organism>
<dbReference type="InterPro" id="IPR011006">
    <property type="entry name" value="CheY-like_superfamily"/>
</dbReference>
<evidence type="ECO:0000256" key="2">
    <source>
        <dbReference type="ARBA" id="ARBA00022490"/>
    </source>
</evidence>
<dbReference type="Pfam" id="PF00072">
    <property type="entry name" value="Response_reg"/>
    <property type="match status" value="1"/>
</dbReference>
<sequence>MTRQKLLIVDDEASLREMLCDYLPMHGFDVRAVADGASMNIELDRFGPDLVILDVNLIGESGYDLAREIARRSRAAGILMLTAVGDLPHRLEGLAAGADDYMAKPFEPRELLARVRSVIRRLGEEERTPASRVRFGRCVLDMAGRTMVDPDGADVQLTSMEFDLLCVFARHPRQILSRDQLCRLAHNRDLEPGDRSIDIRITRLRKKFETEPDAPAVLVTVRGEGYFYEPAHDAAGHR</sequence>
<dbReference type="InterPro" id="IPR039420">
    <property type="entry name" value="WalR-like"/>
</dbReference>
<evidence type="ECO:0000256" key="9">
    <source>
        <dbReference type="ARBA" id="ARBA00067337"/>
    </source>
</evidence>
<evidence type="ECO:0000256" key="3">
    <source>
        <dbReference type="ARBA" id="ARBA00022553"/>
    </source>
</evidence>
<evidence type="ECO:0000256" key="11">
    <source>
        <dbReference type="PROSITE-ProRule" id="PRU01091"/>
    </source>
</evidence>
<dbReference type="InterPro" id="IPR036388">
    <property type="entry name" value="WH-like_DNA-bd_sf"/>
</dbReference>
<keyword evidence="8" id="KW-0804">Transcription</keyword>
<feature type="domain" description="Response regulatory" evidence="12">
    <location>
        <begin position="5"/>
        <end position="119"/>
    </location>
</feature>
<keyword evidence="7" id="KW-0010">Activator</keyword>
<dbReference type="GO" id="GO:0005829">
    <property type="term" value="C:cytosol"/>
    <property type="evidence" value="ECO:0007669"/>
    <property type="project" value="TreeGrafter"/>
</dbReference>
<reference evidence="14 15" key="1">
    <citation type="submission" date="2018-03" db="EMBL/GenBank/DDBJ databases">
        <title>Genome sequence of the symbiotic type strain Mesorhizobium helmanticense CSLC115NT isolated from Lotus corniculatus nodules.</title>
        <authorList>
            <person name="Sannazzaro A.I."/>
            <person name="Torres Tejerizo G.A."/>
            <person name="Dip D."/>
            <person name="Caballero M."/>
            <person name="Pistorio M."/>
            <person name="Estrella M.J."/>
        </authorList>
    </citation>
    <scope>NUCLEOTIDE SEQUENCE [LARGE SCALE GENOMIC DNA]</scope>
    <source>
        <strain evidence="14 15">CSLC115N</strain>
    </source>
</reference>